<dbReference type="PROSITE" id="PS50151">
    <property type="entry name" value="UVR"/>
    <property type="match status" value="1"/>
</dbReference>
<dbReference type="InterPro" id="IPR003959">
    <property type="entry name" value="ATPase_AAA_core"/>
</dbReference>
<dbReference type="InterPro" id="IPR050130">
    <property type="entry name" value="ClpA_ClpB"/>
</dbReference>
<dbReference type="GO" id="GO:0034605">
    <property type="term" value="P:cellular response to heat"/>
    <property type="evidence" value="ECO:0007669"/>
    <property type="project" value="TreeGrafter"/>
</dbReference>
<dbReference type="Gene3D" id="3.40.50.300">
    <property type="entry name" value="P-loop containing nucleotide triphosphate hydrolases"/>
    <property type="match status" value="2"/>
</dbReference>
<accession>A0A6J5SW17</accession>
<dbReference type="SUPFAM" id="SSF52540">
    <property type="entry name" value="P-loop containing nucleoside triphosphate hydrolases"/>
    <property type="match status" value="2"/>
</dbReference>
<dbReference type="InterPro" id="IPR001943">
    <property type="entry name" value="UVR_dom"/>
</dbReference>
<proteinExistence type="predicted"/>
<keyword evidence="6" id="KW-0378">Hydrolase</keyword>
<organism evidence="6">
    <name type="scientific">uncultured Caudovirales phage</name>
    <dbReference type="NCBI Taxonomy" id="2100421"/>
    <lineage>
        <taxon>Viruses</taxon>
        <taxon>Duplodnaviria</taxon>
        <taxon>Heunggongvirae</taxon>
        <taxon>Uroviricota</taxon>
        <taxon>Caudoviricetes</taxon>
        <taxon>Peduoviridae</taxon>
        <taxon>Maltschvirus</taxon>
        <taxon>Maltschvirus maltsch</taxon>
    </lineage>
</organism>
<dbReference type="Pfam" id="PF07724">
    <property type="entry name" value="AAA_2"/>
    <property type="match status" value="1"/>
</dbReference>
<dbReference type="InterPro" id="IPR019489">
    <property type="entry name" value="Clp_ATPase_C"/>
</dbReference>
<dbReference type="FunFam" id="3.40.50.300:FF:000010">
    <property type="entry name" value="Chaperone clpB 1, putative"/>
    <property type="match status" value="1"/>
</dbReference>
<keyword evidence="2" id="KW-0547">Nucleotide-binding</keyword>
<dbReference type="InterPro" id="IPR028299">
    <property type="entry name" value="ClpA/B_CS2"/>
</dbReference>
<dbReference type="Pfam" id="PF17871">
    <property type="entry name" value="AAA_lid_9"/>
    <property type="match status" value="1"/>
</dbReference>
<dbReference type="InterPro" id="IPR041546">
    <property type="entry name" value="ClpA/ClpB_AAA_lid"/>
</dbReference>
<dbReference type="Pfam" id="PF10431">
    <property type="entry name" value="ClpB_D2-small"/>
    <property type="match status" value="1"/>
</dbReference>
<reference evidence="6" key="1">
    <citation type="submission" date="2020-05" db="EMBL/GenBank/DDBJ databases">
        <authorList>
            <person name="Chiriac C."/>
            <person name="Salcher M."/>
            <person name="Ghai R."/>
            <person name="Kavagutti S V."/>
        </authorList>
    </citation>
    <scope>NUCLEOTIDE SEQUENCE</scope>
</reference>
<dbReference type="InterPro" id="IPR003593">
    <property type="entry name" value="AAA+_ATPase"/>
</dbReference>
<dbReference type="PROSITE" id="PS00871">
    <property type="entry name" value="CLPAB_2"/>
    <property type="match status" value="1"/>
</dbReference>
<keyword evidence="6" id="KW-0645">Protease</keyword>
<dbReference type="PANTHER" id="PTHR11638:SF18">
    <property type="entry name" value="HEAT SHOCK PROTEIN 104"/>
    <property type="match status" value="1"/>
</dbReference>
<sequence>MAKQNSKTGKTPMLDSFGKDLTQLALEGKLDPVVGREKEIRRCSQILARRKKNNPLLIGEPGVGKTAIVEGLAKMIIDKTCPRVLFDKKIITLELANLVAGTKYRGQFEERMEQIIEEVQVNPNVILFIDEIHTLIGAGSASGSLDAANILKPALSRGEIQCIGATTLDEFRGSIEKDGALSRRFQQVMVNPSTLEQSRQIIENIRSKYEDHHSVKYTDEALDACVAYSDRYLQDRFLPDKAIDLMDEAGAAVHINGVVVPEAIKKLEEKFVEVSAKKQKAVDAQQYEAAAKLRDDALKVMKDIDDEKVQWEESLKINRLTVSEEDIANVVAIMTGIPVTRLKGSELERLSTMAKWLKERVIGQSDAVSKLTKAIQRSRAGLKSKNRPIGTFMFLGPTGVGKTELAKQLAKFLFDTDDSLIRIDMTEFGEKFTSSKLIGAPPGYVGYEEGGQLTEKVKRKPYSVILLDEVEKAHPDIFHTLLQVLDEGHMTDGLGRKIDFKNTVIIMTSNLGVKELQDFGGGIGFSSSTPFEQQKELASGILRKAVSKQFAPEFINRLDDIIIFESLKKEDVAQIIEVELIDLYSRVKENGYTVELTKSAKEFLIEAGYDHKFGARPLKRAIQTHVEDLIAEAYIDGKIKDGDHLVINHKAKDTKLTIK</sequence>
<dbReference type="GO" id="GO:0016887">
    <property type="term" value="F:ATP hydrolysis activity"/>
    <property type="evidence" value="ECO:0007669"/>
    <property type="project" value="InterPro"/>
</dbReference>
<dbReference type="EMBL" id="LR797474">
    <property type="protein sequence ID" value="CAB4218964.1"/>
    <property type="molecule type" value="Genomic_DNA"/>
</dbReference>
<keyword evidence="4" id="KW-0143">Chaperone</keyword>
<dbReference type="CDD" id="cd00009">
    <property type="entry name" value="AAA"/>
    <property type="match status" value="1"/>
</dbReference>
<evidence type="ECO:0000256" key="2">
    <source>
        <dbReference type="ARBA" id="ARBA00022741"/>
    </source>
</evidence>
<dbReference type="PRINTS" id="PR00300">
    <property type="entry name" value="CLPPROTEASEA"/>
</dbReference>
<dbReference type="GO" id="GO:0008233">
    <property type="term" value="F:peptidase activity"/>
    <property type="evidence" value="ECO:0007669"/>
    <property type="project" value="UniProtKB-KW"/>
</dbReference>
<protein>
    <submittedName>
        <fullName evidence="6">ClpA ATP-binding subunits of Clp protease and DnaK/DnaJ chaperones</fullName>
    </submittedName>
</protein>
<dbReference type="Gene3D" id="4.10.860.10">
    <property type="entry name" value="UVR domain"/>
    <property type="match status" value="1"/>
</dbReference>
<dbReference type="Gene3D" id="1.10.8.60">
    <property type="match status" value="2"/>
</dbReference>
<keyword evidence="1" id="KW-0677">Repeat</keyword>
<feature type="domain" description="UVR" evidence="5">
    <location>
        <begin position="268"/>
        <end position="303"/>
    </location>
</feature>
<evidence type="ECO:0000256" key="3">
    <source>
        <dbReference type="ARBA" id="ARBA00022840"/>
    </source>
</evidence>
<dbReference type="FunFam" id="3.40.50.300:FF:000025">
    <property type="entry name" value="ATP-dependent Clp protease subunit"/>
    <property type="match status" value="1"/>
</dbReference>
<dbReference type="InterPro" id="IPR018368">
    <property type="entry name" value="ClpA/B_CS1"/>
</dbReference>
<evidence type="ECO:0000256" key="4">
    <source>
        <dbReference type="ARBA" id="ARBA00023186"/>
    </source>
</evidence>
<dbReference type="SMART" id="SM01086">
    <property type="entry name" value="ClpB_D2-small"/>
    <property type="match status" value="1"/>
</dbReference>
<dbReference type="CDD" id="cd19499">
    <property type="entry name" value="RecA-like_ClpB_Hsp104-like"/>
    <property type="match status" value="1"/>
</dbReference>
<dbReference type="GO" id="GO:0006508">
    <property type="term" value="P:proteolysis"/>
    <property type="evidence" value="ECO:0007669"/>
    <property type="project" value="UniProtKB-KW"/>
</dbReference>
<dbReference type="PROSITE" id="PS00870">
    <property type="entry name" value="CLPAB_1"/>
    <property type="match status" value="1"/>
</dbReference>
<evidence type="ECO:0000313" key="6">
    <source>
        <dbReference type="EMBL" id="CAB4218964.1"/>
    </source>
</evidence>
<evidence type="ECO:0000259" key="5">
    <source>
        <dbReference type="PROSITE" id="PS50151"/>
    </source>
</evidence>
<dbReference type="SMART" id="SM00382">
    <property type="entry name" value="AAA"/>
    <property type="match status" value="2"/>
</dbReference>
<gene>
    <name evidence="6" type="ORF">UFOVP1604_60</name>
</gene>
<name>A0A6J5SW17_9CAUD</name>
<dbReference type="InterPro" id="IPR001270">
    <property type="entry name" value="ClpA/B"/>
</dbReference>
<dbReference type="PANTHER" id="PTHR11638">
    <property type="entry name" value="ATP-DEPENDENT CLP PROTEASE"/>
    <property type="match status" value="1"/>
</dbReference>
<dbReference type="Pfam" id="PF00004">
    <property type="entry name" value="AAA"/>
    <property type="match status" value="1"/>
</dbReference>
<evidence type="ECO:0000256" key="1">
    <source>
        <dbReference type="ARBA" id="ARBA00022737"/>
    </source>
</evidence>
<keyword evidence="3 6" id="KW-0067">ATP-binding</keyword>
<dbReference type="GO" id="GO:0005524">
    <property type="term" value="F:ATP binding"/>
    <property type="evidence" value="ECO:0007669"/>
    <property type="project" value="UniProtKB-KW"/>
</dbReference>
<dbReference type="InterPro" id="IPR027417">
    <property type="entry name" value="P-loop_NTPase"/>
</dbReference>